<dbReference type="GO" id="GO:0016491">
    <property type="term" value="F:oxidoreductase activity"/>
    <property type="evidence" value="ECO:0007669"/>
    <property type="project" value="UniProtKB-KW"/>
</dbReference>
<feature type="compositionally biased region" description="Low complexity" evidence="3">
    <location>
        <begin position="236"/>
        <end position="259"/>
    </location>
</feature>
<dbReference type="PROSITE" id="PS00061">
    <property type="entry name" value="ADH_SHORT"/>
    <property type="match status" value="1"/>
</dbReference>
<dbReference type="Pfam" id="PF00106">
    <property type="entry name" value="adh_short"/>
    <property type="match status" value="1"/>
</dbReference>
<evidence type="ECO:0000256" key="1">
    <source>
        <dbReference type="ARBA" id="ARBA00006484"/>
    </source>
</evidence>
<dbReference type="PANTHER" id="PTHR42901:SF1">
    <property type="entry name" value="ALCOHOL DEHYDROGENASE"/>
    <property type="match status" value="1"/>
</dbReference>
<reference evidence="4 5" key="1">
    <citation type="submission" date="2019-07" db="EMBL/GenBank/DDBJ databases">
        <title>Microlunatus dokdonensis sp. nov. isolated from the rhizospheric soil of the wild plant Elymus tsukushiensis.</title>
        <authorList>
            <person name="Ghim S.-Y."/>
            <person name="Hwang Y.-J."/>
            <person name="Son J.-S."/>
            <person name="Shin J.-H."/>
        </authorList>
    </citation>
    <scope>NUCLEOTIDE SEQUENCE [LARGE SCALE GENOMIC DNA]</scope>
    <source>
        <strain evidence="4 5">KUDC0627</strain>
    </source>
</reference>
<dbReference type="Gene3D" id="3.40.50.720">
    <property type="entry name" value="NAD(P)-binding Rossmann-like Domain"/>
    <property type="match status" value="1"/>
</dbReference>
<evidence type="ECO:0000313" key="4">
    <source>
        <dbReference type="EMBL" id="QDP96824.1"/>
    </source>
</evidence>
<dbReference type="RefSeq" id="WP_143986786.1">
    <property type="nucleotide sequence ID" value="NZ_CP041692.1"/>
</dbReference>
<dbReference type="PRINTS" id="PR00081">
    <property type="entry name" value="GDHRDH"/>
</dbReference>
<dbReference type="AlphaFoldDB" id="A0A516Q074"/>
<dbReference type="OrthoDB" id="9775296at2"/>
<dbReference type="SUPFAM" id="SSF51735">
    <property type="entry name" value="NAD(P)-binding Rossmann-fold domains"/>
    <property type="match status" value="1"/>
</dbReference>
<dbReference type="InterPro" id="IPR002347">
    <property type="entry name" value="SDR_fam"/>
</dbReference>
<dbReference type="Proteomes" id="UP000319263">
    <property type="component" value="Chromosome"/>
</dbReference>
<gene>
    <name evidence="4" type="ORF">FOE78_13705</name>
</gene>
<dbReference type="InterPro" id="IPR020904">
    <property type="entry name" value="Sc_DH/Rdtase_CS"/>
</dbReference>
<accession>A0A516Q074</accession>
<organism evidence="4 5">
    <name type="scientific">Microlunatus elymi</name>
    <dbReference type="NCBI Taxonomy" id="2596828"/>
    <lineage>
        <taxon>Bacteria</taxon>
        <taxon>Bacillati</taxon>
        <taxon>Actinomycetota</taxon>
        <taxon>Actinomycetes</taxon>
        <taxon>Propionibacteriales</taxon>
        <taxon>Propionibacteriaceae</taxon>
        <taxon>Microlunatus</taxon>
    </lineage>
</organism>
<comment type="similarity">
    <text evidence="1">Belongs to the short-chain dehydrogenases/reductases (SDR) family.</text>
</comment>
<dbReference type="PANTHER" id="PTHR42901">
    <property type="entry name" value="ALCOHOL DEHYDROGENASE"/>
    <property type="match status" value="1"/>
</dbReference>
<feature type="region of interest" description="Disordered" evidence="3">
    <location>
        <begin position="228"/>
        <end position="259"/>
    </location>
</feature>
<keyword evidence="5" id="KW-1185">Reference proteome</keyword>
<name>A0A516Q074_9ACTN</name>
<evidence type="ECO:0000313" key="5">
    <source>
        <dbReference type="Proteomes" id="UP000319263"/>
    </source>
</evidence>
<dbReference type="EMBL" id="CP041692">
    <property type="protein sequence ID" value="QDP96824.1"/>
    <property type="molecule type" value="Genomic_DNA"/>
</dbReference>
<proteinExistence type="inferred from homology"/>
<sequence>MNATTTPTAVVTGGSAGLGLELVRALSVDGWTVITDGRDRGRLTRAVEAHSSLLRTAGLGGRVLPVPGDVTEAGHRAALAAAVRVSGRLDLLVHNASALGPTPLPPLSATDANDLGSVWATNVAAPLSLTTLLLPGLVRTGGILLSISSDAAVEHYAGWGLYGATKAALDHLTLTFGAENPQLATYAVDPGDMRTQMHQDAFPGEDISDRPLPSTVVPALLGLIADRPPNGRYRAADLTAPSTAPSAATPSPASESATL</sequence>
<evidence type="ECO:0000256" key="2">
    <source>
        <dbReference type="ARBA" id="ARBA00023002"/>
    </source>
</evidence>
<protein>
    <submittedName>
        <fullName evidence="4">SDR family NAD(P)-dependent oxidoreductase</fullName>
    </submittedName>
</protein>
<keyword evidence="2" id="KW-0560">Oxidoreductase</keyword>
<evidence type="ECO:0000256" key="3">
    <source>
        <dbReference type="SAM" id="MobiDB-lite"/>
    </source>
</evidence>
<dbReference type="InterPro" id="IPR036291">
    <property type="entry name" value="NAD(P)-bd_dom_sf"/>
</dbReference>
<dbReference type="KEGG" id="mik:FOE78_13705"/>